<evidence type="ECO:0000313" key="7">
    <source>
        <dbReference type="Proteomes" id="UP000640333"/>
    </source>
</evidence>
<dbReference type="PANTHER" id="PTHR30579">
    <property type="entry name" value="TRANSCRIPTIONAL REGULATOR"/>
    <property type="match status" value="1"/>
</dbReference>
<dbReference type="EMBL" id="JADEYS010000004">
    <property type="protein sequence ID" value="MBE9396786.1"/>
    <property type="molecule type" value="Genomic_DNA"/>
</dbReference>
<dbReference type="SUPFAM" id="SSF46785">
    <property type="entry name" value="Winged helix' DNA-binding domain"/>
    <property type="match status" value="1"/>
</dbReference>
<dbReference type="InterPro" id="IPR036388">
    <property type="entry name" value="WH-like_DNA-bd_sf"/>
</dbReference>
<dbReference type="PANTHER" id="PTHR30579:SF7">
    <property type="entry name" value="HTH-TYPE TRANSCRIPTIONAL REGULATOR LRHA-RELATED"/>
    <property type="match status" value="1"/>
</dbReference>
<evidence type="ECO:0000256" key="3">
    <source>
        <dbReference type="ARBA" id="ARBA00023125"/>
    </source>
</evidence>
<comment type="caution">
    <text evidence="6">The sequence shown here is derived from an EMBL/GenBank/DDBJ whole genome shotgun (WGS) entry which is preliminary data.</text>
</comment>
<dbReference type="Gene3D" id="1.10.10.10">
    <property type="entry name" value="Winged helix-like DNA-binding domain superfamily/Winged helix DNA-binding domain"/>
    <property type="match status" value="1"/>
</dbReference>
<evidence type="ECO:0000256" key="2">
    <source>
        <dbReference type="ARBA" id="ARBA00023015"/>
    </source>
</evidence>
<dbReference type="PRINTS" id="PR00039">
    <property type="entry name" value="HTHLYSR"/>
</dbReference>
<evidence type="ECO:0000313" key="6">
    <source>
        <dbReference type="EMBL" id="MBE9396786.1"/>
    </source>
</evidence>
<dbReference type="Pfam" id="PF03466">
    <property type="entry name" value="LysR_substrate"/>
    <property type="match status" value="1"/>
</dbReference>
<gene>
    <name evidence="6" type="ORF">IOQ59_05855</name>
</gene>
<keyword evidence="7" id="KW-1185">Reference proteome</keyword>
<protein>
    <submittedName>
        <fullName evidence="6">LysR family transcriptional regulator</fullName>
    </submittedName>
</protein>
<dbReference type="Pfam" id="PF00126">
    <property type="entry name" value="HTH_1"/>
    <property type="match status" value="1"/>
</dbReference>
<dbReference type="GO" id="GO:0003677">
    <property type="term" value="F:DNA binding"/>
    <property type="evidence" value="ECO:0007669"/>
    <property type="project" value="UniProtKB-KW"/>
</dbReference>
<dbReference type="GO" id="GO:0003700">
    <property type="term" value="F:DNA-binding transcription factor activity"/>
    <property type="evidence" value="ECO:0007669"/>
    <property type="project" value="InterPro"/>
</dbReference>
<keyword evidence="3" id="KW-0238">DNA-binding</keyword>
<keyword evidence="4" id="KW-0804">Transcription</keyword>
<dbReference type="SUPFAM" id="SSF53850">
    <property type="entry name" value="Periplasmic binding protein-like II"/>
    <property type="match status" value="1"/>
</dbReference>
<comment type="similarity">
    <text evidence="1">Belongs to the LysR transcriptional regulatory family.</text>
</comment>
<dbReference type="PROSITE" id="PS50931">
    <property type="entry name" value="HTH_LYSR"/>
    <property type="match status" value="1"/>
</dbReference>
<feature type="domain" description="HTH lysR-type" evidence="5">
    <location>
        <begin position="1"/>
        <end position="58"/>
    </location>
</feature>
<dbReference type="InterPro" id="IPR036390">
    <property type="entry name" value="WH_DNA-bd_sf"/>
</dbReference>
<dbReference type="FunFam" id="1.10.10.10:FF:000001">
    <property type="entry name" value="LysR family transcriptional regulator"/>
    <property type="match status" value="1"/>
</dbReference>
<organism evidence="6 7">
    <name type="scientific">Pontibacterium sinense</name>
    <dbReference type="NCBI Taxonomy" id="2781979"/>
    <lineage>
        <taxon>Bacteria</taxon>
        <taxon>Pseudomonadati</taxon>
        <taxon>Pseudomonadota</taxon>
        <taxon>Gammaproteobacteria</taxon>
        <taxon>Oceanospirillales</taxon>
        <taxon>Oceanospirillaceae</taxon>
        <taxon>Pontibacterium</taxon>
    </lineage>
</organism>
<name>A0A8J7FBR8_9GAMM</name>
<dbReference type="InterPro" id="IPR050176">
    <property type="entry name" value="LTTR"/>
</dbReference>
<proteinExistence type="inferred from homology"/>
<keyword evidence="2" id="KW-0805">Transcription regulation</keyword>
<dbReference type="Gene3D" id="3.40.190.10">
    <property type="entry name" value="Periplasmic binding protein-like II"/>
    <property type="match status" value="2"/>
</dbReference>
<evidence type="ECO:0000259" key="5">
    <source>
        <dbReference type="PROSITE" id="PS50931"/>
    </source>
</evidence>
<accession>A0A8J7FBR8</accession>
<dbReference type="AlphaFoldDB" id="A0A8J7FBR8"/>
<evidence type="ECO:0000256" key="4">
    <source>
        <dbReference type="ARBA" id="ARBA00023163"/>
    </source>
</evidence>
<reference evidence="6" key="1">
    <citation type="submission" date="2020-10" db="EMBL/GenBank/DDBJ databases">
        <title>Bacterium isolated from coastal waters sediment.</title>
        <authorList>
            <person name="Chen R.-J."/>
            <person name="Lu D.-C."/>
            <person name="Zhu K.-L."/>
            <person name="Du Z.-J."/>
        </authorList>
    </citation>
    <scope>NUCLEOTIDE SEQUENCE</scope>
    <source>
        <strain evidence="6">N1Y112</strain>
    </source>
</reference>
<evidence type="ECO:0000256" key="1">
    <source>
        <dbReference type="ARBA" id="ARBA00009437"/>
    </source>
</evidence>
<dbReference type="Proteomes" id="UP000640333">
    <property type="component" value="Unassembled WGS sequence"/>
</dbReference>
<dbReference type="InterPro" id="IPR005119">
    <property type="entry name" value="LysR_subst-bd"/>
</dbReference>
<sequence>MDIEALRSFIAFVDTGSFTRAAKQIHRTQSAISMQMKKLEEATGKELFIKEGRNLGLTEHGRKLASYARRLLAIHDQALSDLKHRSDHPPLMLGCPDDYADSVLPTLIALLLETHPQQEISILCASSTRLRALLDRGEIHAAILTRAPENDEGYLLVHDKGVWTHGGYPELLARDVLPLVLYDADCKFHSTAIDALEKQNRAYQLIATSSSATALKGLLHKGIAISALARSTVSKDLTVLESSDLPDLPAIDIVLALAPHPHPVLTTVGAMRISDAFGKKEDS</sequence>
<dbReference type="RefSeq" id="WP_193952338.1">
    <property type="nucleotide sequence ID" value="NZ_JADEYS010000004.1"/>
</dbReference>
<dbReference type="InterPro" id="IPR000847">
    <property type="entry name" value="LysR_HTH_N"/>
</dbReference>